<keyword evidence="4" id="KW-0645">Protease</keyword>
<evidence type="ECO:0000256" key="1">
    <source>
        <dbReference type="ARBA" id="ARBA00001947"/>
    </source>
</evidence>
<feature type="transmembrane region" description="Helical" evidence="11">
    <location>
        <begin position="385"/>
        <end position="406"/>
    </location>
</feature>
<keyword evidence="8 11" id="KW-1133">Transmembrane helix</keyword>
<dbReference type="Pfam" id="PF02163">
    <property type="entry name" value="Peptidase_M50"/>
    <property type="match status" value="1"/>
</dbReference>
<evidence type="ECO:0000256" key="3">
    <source>
        <dbReference type="ARBA" id="ARBA00007931"/>
    </source>
</evidence>
<name>A0AAW9RN72_9GAMM</name>
<dbReference type="AlphaFoldDB" id="A0AAW9RN72"/>
<dbReference type="EMBL" id="JAZHOG010000010">
    <property type="protein sequence ID" value="MEJ8568976.1"/>
    <property type="molecule type" value="Genomic_DNA"/>
</dbReference>
<comment type="similarity">
    <text evidence="3 11">Belongs to the peptidase M50B family.</text>
</comment>
<sequence>MSEVLGSIWWLLVALGLLITFHEFGHFWVARRLGVRVLRFSVGFGRPIWSRRGKDGVEYVVAAIPLGGYVKMLDERDGDVPEELKAEAFNRKPVWHRIAIVLAGPAFNLVFAVLAFWVMFMVGIPESRPVIGATDGIAAEAGLEAGDEIIALDGQSTRTWSHALLSLITHALDRDPVQMTVRDANGGESNHRLELDRLGSDFSEERVLEAVGITPWRLEVPAVVGSVTPDSAAARAGIYPDDRIVEIAGEDVENWSWVGYLVQEHGAAGQPLAVTVERDGARVDLEVRPERQRSGMLSSRLVLGVTNAELSAEQRAAWERASILLRHGPVEGIQAAVGETWRLTGATFGLLGRMVTGSASVKNLSGPISIAQFANSSASRGLSNFLFFLGAISLSLGILNLLPIPVLDGGHFMYYLIEWVKGSPVSDRAQMAGQYFGLVALAGLMSLAFVNDILRLIG</sequence>
<dbReference type="InterPro" id="IPR001478">
    <property type="entry name" value="PDZ"/>
</dbReference>
<dbReference type="InterPro" id="IPR041489">
    <property type="entry name" value="PDZ_6"/>
</dbReference>
<evidence type="ECO:0000256" key="6">
    <source>
        <dbReference type="ARBA" id="ARBA00022801"/>
    </source>
</evidence>
<evidence type="ECO:0000256" key="9">
    <source>
        <dbReference type="ARBA" id="ARBA00023049"/>
    </source>
</evidence>
<keyword evidence="10 11" id="KW-0472">Membrane</keyword>
<evidence type="ECO:0000256" key="8">
    <source>
        <dbReference type="ARBA" id="ARBA00022989"/>
    </source>
</evidence>
<keyword evidence="11" id="KW-0479">Metal-binding</keyword>
<dbReference type="Gene3D" id="2.30.42.10">
    <property type="match status" value="2"/>
</dbReference>
<organism evidence="13 14">
    <name type="scientific">Elongatibacter sediminis</name>
    <dbReference type="NCBI Taxonomy" id="3119006"/>
    <lineage>
        <taxon>Bacteria</taxon>
        <taxon>Pseudomonadati</taxon>
        <taxon>Pseudomonadota</taxon>
        <taxon>Gammaproteobacteria</taxon>
        <taxon>Chromatiales</taxon>
        <taxon>Wenzhouxiangellaceae</taxon>
        <taxon>Elongatibacter</taxon>
    </lineage>
</organism>
<dbReference type="GO" id="GO:0006508">
    <property type="term" value="P:proteolysis"/>
    <property type="evidence" value="ECO:0007669"/>
    <property type="project" value="UniProtKB-KW"/>
</dbReference>
<feature type="transmembrane region" description="Helical" evidence="11">
    <location>
        <begin position="94"/>
        <end position="120"/>
    </location>
</feature>
<dbReference type="InterPro" id="IPR008915">
    <property type="entry name" value="Peptidase_M50"/>
</dbReference>
<gene>
    <name evidence="13" type="primary">rseP</name>
    <name evidence="13" type="ORF">V3330_15190</name>
</gene>
<evidence type="ECO:0000256" key="2">
    <source>
        <dbReference type="ARBA" id="ARBA00004141"/>
    </source>
</evidence>
<dbReference type="Proteomes" id="UP001359886">
    <property type="component" value="Unassembled WGS sequence"/>
</dbReference>
<keyword evidence="9 11" id="KW-0482">Metalloprotease</keyword>
<evidence type="ECO:0000256" key="5">
    <source>
        <dbReference type="ARBA" id="ARBA00022692"/>
    </source>
</evidence>
<keyword evidence="14" id="KW-1185">Reference proteome</keyword>
<comment type="cofactor">
    <cofactor evidence="1 11">
        <name>Zn(2+)</name>
        <dbReference type="ChEBI" id="CHEBI:29105"/>
    </cofactor>
</comment>
<dbReference type="Pfam" id="PF17820">
    <property type="entry name" value="PDZ_6"/>
    <property type="match status" value="1"/>
</dbReference>
<dbReference type="GO" id="GO:0046872">
    <property type="term" value="F:metal ion binding"/>
    <property type="evidence" value="ECO:0007669"/>
    <property type="project" value="UniProtKB-KW"/>
</dbReference>
<feature type="transmembrane region" description="Helical" evidence="11">
    <location>
        <begin position="435"/>
        <end position="454"/>
    </location>
</feature>
<evidence type="ECO:0000259" key="12">
    <source>
        <dbReference type="SMART" id="SM00228"/>
    </source>
</evidence>
<comment type="caution">
    <text evidence="13">The sequence shown here is derived from an EMBL/GenBank/DDBJ whole genome shotgun (WGS) entry which is preliminary data.</text>
</comment>
<dbReference type="GO" id="GO:0016020">
    <property type="term" value="C:membrane"/>
    <property type="evidence" value="ECO:0007669"/>
    <property type="project" value="UniProtKB-SubCell"/>
</dbReference>
<evidence type="ECO:0000256" key="10">
    <source>
        <dbReference type="ARBA" id="ARBA00023136"/>
    </source>
</evidence>
<dbReference type="RefSeq" id="WP_354696294.1">
    <property type="nucleotide sequence ID" value="NZ_JAZHOG010000010.1"/>
</dbReference>
<evidence type="ECO:0000313" key="14">
    <source>
        <dbReference type="Proteomes" id="UP001359886"/>
    </source>
</evidence>
<comment type="subcellular location">
    <subcellularLocation>
        <location evidence="2">Membrane</location>
        <topology evidence="2">Multi-pass membrane protein</topology>
    </subcellularLocation>
</comment>
<dbReference type="NCBIfam" id="TIGR00054">
    <property type="entry name" value="RIP metalloprotease RseP"/>
    <property type="match status" value="1"/>
</dbReference>
<dbReference type="PANTHER" id="PTHR42837">
    <property type="entry name" value="REGULATOR OF SIGMA-E PROTEASE RSEP"/>
    <property type="match status" value="1"/>
</dbReference>
<proteinExistence type="inferred from homology"/>
<dbReference type="SMART" id="SM00228">
    <property type="entry name" value="PDZ"/>
    <property type="match status" value="2"/>
</dbReference>
<keyword evidence="7 11" id="KW-0862">Zinc</keyword>
<feature type="domain" description="PDZ" evidence="12">
    <location>
        <begin position="107"/>
        <end position="185"/>
    </location>
</feature>
<keyword evidence="5 11" id="KW-0812">Transmembrane</keyword>
<dbReference type="InterPro" id="IPR036034">
    <property type="entry name" value="PDZ_sf"/>
</dbReference>
<dbReference type="EC" id="3.4.24.-" evidence="11"/>
<feature type="domain" description="PDZ" evidence="12">
    <location>
        <begin position="209"/>
        <end position="280"/>
    </location>
</feature>
<dbReference type="PANTHER" id="PTHR42837:SF2">
    <property type="entry name" value="MEMBRANE METALLOPROTEASE ARASP2, CHLOROPLASTIC-RELATED"/>
    <property type="match status" value="1"/>
</dbReference>
<evidence type="ECO:0000256" key="11">
    <source>
        <dbReference type="RuleBase" id="RU362031"/>
    </source>
</evidence>
<protein>
    <recommendedName>
        <fullName evidence="11">Zinc metalloprotease</fullName>
        <ecNumber evidence="11">3.4.24.-</ecNumber>
    </recommendedName>
</protein>
<evidence type="ECO:0000256" key="7">
    <source>
        <dbReference type="ARBA" id="ARBA00022833"/>
    </source>
</evidence>
<dbReference type="GO" id="GO:0004222">
    <property type="term" value="F:metalloendopeptidase activity"/>
    <property type="evidence" value="ECO:0007669"/>
    <property type="project" value="InterPro"/>
</dbReference>
<evidence type="ECO:0000313" key="13">
    <source>
        <dbReference type="EMBL" id="MEJ8568976.1"/>
    </source>
</evidence>
<keyword evidence="6 11" id="KW-0378">Hydrolase</keyword>
<feature type="transmembrane region" description="Helical" evidence="11">
    <location>
        <begin position="6"/>
        <end position="29"/>
    </location>
</feature>
<evidence type="ECO:0000256" key="4">
    <source>
        <dbReference type="ARBA" id="ARBA00022670"/>
    </source>
</evidence>
<reference evidence="13 14" key="1">
    <citation type="submission" date="2024-02" db="EMBL/GenBank/DDBJ databases">
        <title>A novel Wenzhouxiangellaceae bacterium, isolated from coastal sediments.</title>
        <authorList>
            <person name="Du Z.-J."/>
            <person name="Ye Y.-Q."/>
            <person name="Zhang X.-Y."/>
        </authorList>
    </citation>
    <scope>NUCLEOTIDE SEQUENCE [LARGE SCALE GENOMIC DNA]</scope>
    <source>
        <strain evidence="13 14">CH-27</strain>
    </source>
</reference>
<dbReference type="InterPro" id="IPR004387">
    <property type="entry name" value="Pept_M50_Zn"/>
</dbReference>
<dbReference type="CDD" id="cd23081">
    <property type="entry name" value="cpPDZ_EcRseP-like"/>
    <property type="match status" value="1"/>
</dbReference>
<dbReference type="CDD" id="cd06163">
    <property type="entry name" value="S2P-M50_PDZ_RseP-like"/>
    <property type="match status" value="2"/>
</dbReference>
<dbReference type="SUPFAM" id="SSF50156">
    <property type="entry name" value="PDZ domain-like"/>
    <property type="match status" value="2"/>
</dbReference>
<accession>A0AAW9RN72</accession>